<evidence type="ECO:0000313" key="4">
    <source>
        <dbReference type="Proteomes" id="UP000756132"/>
    </source>
</evidence>
<dbReference type="PROSITE" id="PS50822">
    <property type="entry name" value="PIWI"/>
    <property type="match status" value="1"/>
</dbReference>
<dbReference type="InterPro" id="IPR003165">
    <property type="entry name" value="Piwi"/>
</dbReference>
<dbReference type="GeneID" id="71989016"/>
<organism evidence="3 4">
    <name type="scientific">Passalora fulva</name>
    <name type="common">Tomato leaf mold</name>
    <name type="synonym">Cladosporium fulvum</name>
    <dbReference type="NCBI Taxonomy" id="5499"/>
    <lineage>
        <taxon>Eukaryota</taxon>
        <taxon>Fungi</taxon>
        <taxon>Dikarya</taxon>
        <taxon>Ascomycota</taxon>
        <taxon>Pezizomycotina</taxon>
        <taxon>Dothideomycetes</taxon>
        <taxon>Dothideomycetidae</taxon>
        <taxon>Mycosphaerellales</taxon>
        <taxon>Mycosphaerellaceae</taxon>
        <taxon>Fulvia</taxon>
    </lineage>
</organism>
<protein>
    <recommendedName>
        <fullName evidence="2">Piwi domain-containing protein</fullName>
    </recommendedName>
</protein>
<name>A0A9Q8PFC7_PASFU</name>
<dbReference type="SMART" id="SM00950">
    <property type="entry name" value="Piwi"/>
    <property type="match status" value="1"/>
</dbReference>
<dbReference type="InterPro" id="IPR012337">
    <property type="entry name" value="RNaseH-like_sf"/>
</dbReference>
<gene>
    <name evidence="3" type="ORF">CLAFUR5_09138</name>
</gene>
<accession>A0A9Q8PFC7</accession>
<dbReference type="Proteomes" id="UP000756132">
    <property type="component" value="Chromosome 9"/>
</dbReference>
<proteinExistence type="predicted"/>
<dbReference type="InterPro" id="IPR036397">
    <property type="entry name" value="RNaseH_sf"/>
</dbReference>
<sequence length="1042" mass="117212">MAKGKNKKATTKRGNKKSTRDDATHPPDQMQVNDNNEDGQQVSTEPEIEDVEKAVQDMDLTPDDPLRSGPSEATNDQPFQPLDAAPELTTATRSSITGSNNDPASWNLDERKKFEEYTNALSPAAVDAMPIMPRREFGRSKQGFKVLTNYVTMDVAAPSDGCLFLYEIDFLVDEKETKEDDMTKRKKRVLIERMIHKSSLLDDQNNCFVTDYKKQIISWIDLSKKDEQGRVNPGMPLVKVDVENFNPKKPDEPPTTVTMVLRYVRTMPHEDLESFTWGEKHDFSDTDGLEQAINLIISDELQERSRESIVMPRSNKIYTKKECFDLETDHKLAMNGFSFGYQSGMSSHLLNITPVTSFIHESITVSKYIDGRPDLMKHLLGVRVWLSLSRKEQDEALDEPGRRVKTIRGFGEVEASLTHAYKDQDGEYTVWDHFQYFYAETKGSEKSVCVNLGGDAPHGRWYLAEDLQILPYQLYRGEATPNMTTKMIRHACRTPKENVNAIVSGFLPYLGLNNAKRGSSLPLQYAGLTVYPEILSVPARNAAHSEVKYGRPPADTNAPFVMNTQHYGMWKLEKQPFLNTTNTFASNAYFLISSRCKLTTDEQSKYLKHFHDHYHVNGVSGLGAFSGLDHNNHTMVDKFDVRSMRKAAQTAQESKADLVVFILPLNNKSELKNYANFKSIVDQELGMKSLCLCEDNIKNCFKERMGNDRVFMGIPPDVVAGHPFAGYVRNVAMKLNVRLGNSNHSVAAESLEAAIPDFAIAANKDVMVLGADVVHPGVGSVEGTPSIAALVGSIDEDFAAYRGSARCQTGRQELITGMYDMAYERIESYEKANEGRLPSRILYYRDGIDEGQYTKVRMMEVDAIRKAWAARAKMKGVDGDVKITAVVVTKRHHTRFYPHNNSHEIPLNGNCVPGTVVDSGVTMPYNFDFFLLSHNAIKGTARPAHYIVLEDEIGFGALQIQNLTNLLCATYARSTTTVSYVPAAYYADHLCERVKQYLRPLYDGVPPRNGNVDAEVRAMWGRGPRQNGNPWNLALDETMFWI</sequence>
<dbReference type="Gene3D" id="3.30.420.10">
    <property type="entry name" value="Ribonuclease H-like superfamily/Ribonuclease H"/>
    <property type="match status" value="1"/>
</dbReference>
<dbReference type="SUPFAM" id="SSF53098">
    <property type="entry name" value="Ribonuclease H-like"/>
    <property type="match status" value="1"/>
</dbReference>
<feature type="domain" description="Piwi" evidence="2">
    <location>
        <begin position="658"/>
        <end position="999"/>
    </location>
</feature>
<dbReference type="AlphaFoldDB" id="A0A9Q8PFC7"/>
<evidence type="ECO:0000313" key="3">
    <source>
        <dbReference type="EMBL" id="UJO21409.1"/>
    </source>
</evidence>
<reference evidence="3" key="2">
    <citation type="journal article" date="2022" name="Microb. Genom.">
        <title>A chromosome-scale genome assembly of the tomato pathogen Cladosporium fulvum reveals a compartmentalized genome architecture and the presence of a dispensable chromosome.</title>
        <authorList>
            <person name="Zaccaron A.Z."/>
            <person name="Chen L.H."/>
            <person name="Samaras A."/>
            <person name="Stergiopoulos I."/>
        </authorList>
    </citation>
    <scope>NUCLEOTIDE SEQUENCE</scope>
    <source>
        <strain evidence="3">Race5_Kim</strain>
    </source>
</reference>
<keyword evidence="4" id="KW-1185">Reference proteome</keyword>
<feature type="compositionally biased region" description="Polar residues" evidence="1">
    <location>
        <begin position="30"/>
        <end position="44"/>
    </location>
</feature>
<reference evidence="3" key="1">
    <citation type="submission" date="2021-12" db="EMBL/GenBank/DDBJ databases">
        <authorList>
            <person name="Zaccaron A."/>
            <person name="Stergiopoulos I."/>
        </authorList>
    </citation>
    <scope>NUCLEOTIDE SEQUENCE</scope>
    <source>
        <strain evidence="3">Race5_Kim</strain>
    </source>
</reference>
<feature type="region of interest" description="Disordered" evidence="1">
    <location>
        <begin position="1"/>
        <end position="82"/>
    </location>
</feature>
<evidence type="ECO:0000259" key="2">
    <source>
        <dbReference type="PROSITE" id="PS50822"/>
    </source>
</evidence>
<dbReference type="PANTHER" id="PTHR22891">
    <property type="entry name" value="EUKARYOTIC TRANSLATION INITIATION FACTOR 2C"/>
    <property type="match status" value="1"/>
</dbReference>
<dbReference type="RefSeq" id="XP_047765775.1">
    <property type="nucleotide sequence ID" value="XM_047908286.1"/>
</dbReference>
<feature type="compositionally biased region" description="Basic residues" evidence="1">
    <location>
        <begin position="1"/>
        <end position="17"/>
    </location>
</feature>
<dbReference type="OrthoDB" id="10252740at2759"/>
<evidence type="ECO:0000256" key="1">
    <source>
        <dbReference type="SAM" id="MobiDB-lite"/>
    </source>
</evidence>
<dbReference type="SUPFAM" id="SSF101690">
    <property type="entry name" value="PAZ domain"/>
    <property type="match status" value="1"/>
</dbReference>
<dbReference type="InterPro" id="IPR036085">
    <property type="entry name" value="PAZ_dom_sf"/>
</dbReference>
<dbReference type="Pfam" id="PF02171">
    <property type="entry name" value="Piwi"/>
    <property type="match status" value="1"/>
</dbReference>
<dbReference type="Gene3D" id="3.40.50.2300">
    <property type="match status" value="1"/>
</dbReference>
<dbReference type="GO" id="GO:0003676">
    <property type="term" value="F:nucleic acid binding"/>
    <property type="evidence" value="ECO:0007669"/>
    <property type="project" value="InterPro"/>
</dbReference>
<dbReference type="KEGG" id="ffu:CLAFUR5_09138"/>
<dbReference type="EMBL" id="CP090171">
    <property type="protein sequence ID" value="UJO21409.1"/>
    <property type="molecule type" value="Genomic_DNA"/>
</dbReference>